<reference evidence="1" key="1">
    <citation type="submission" date="2021-02" db="EMBL/GenBank/DDBJ databases">
        <title>Psilocybe cubensis genome.</title>
        <authorList>
            <person name="Mckernan K.J."/>
            <person name="Crawford S."/>
            <person name="Trippe A."/>
            <person name="Kane L.T."/>
            <person name="Mclaughlin S."/>
        </authorList>
    </citation>
    <scope>NUCLEOTIDE SEQUENCE [LARGE SCALE GENOMIC DNA]</scope>
    <source>
        <strain evidence="1">MGC-MH-2018</strain>
    </source>
</reference>
<comment type="caution">
    <text evidence="1">The sequence shown here is derived from an EMBL/GenBank/DDBJ whole genome shotgun (WGS) entry which is preliminary data.</text>
</comment>
<dbReference type="Pfam" id="PF18759">
    <property type="entry name" value="Plavaka"/>
    <property type="match status" value="1"/>
</dbReference>
<accession>A0A8H7XSV3</accession>
<proteinExistence type="predicted"/>
<dbReference type="AlphaFoldDB" id="A0A8H7XSV3"/>
<gene>
    <name evidence="1" type="ORF">JR316_008293</name>
</gene>
<name>A0A8H7XSV3_PSICU</name>
<organism evidence="1">
    <name type="scientific">Psilocybe cubensis</name>
    <name type="common">Psychedelic mushroom</name>
    <name type="synonym">Stropharia cubensis</name>
    <dbReference type="NCBI Taxonomy" id="181762"/>
    <lineage>
        <taxon>Eukaryota</taxon>
        <taxon>Fungi</taxon>
        <taxon>Dikarya</taxon>
        <taxon>Basidiomycota</taxon>
        <taxon>Agaricomycotina</taxon>
        <taxon>Agaricomycetes</taxon>
        <taxon>Agaricomycetidae</taxon>
        <taxon>Agaricales</taxon>
        <taxon>Agaricineae</taxon>
        <taxon>Strophariaceae</taxon>
        <taxon>Psilocybe</taxon>
    </lineage>
</organism>
<dbReference type="EMBL" id="JAFIQS010000008">
    <property type="protein sequence ID" value="KAG5166212.1"/>
    <property type="molecule type" value="Genomic_DNA"/>
</dbReference>
<protein>
    <submittedName>
        <fullName evidence="1">Uncharacterized protein</fullName>
    </submittedName>
</protein>
<sequence>MDDNNDSNGSSDSEESDLDSNAITLSGFDFWEARAPSVGAASDRNPGLPGNLQLEADFDSEMCMDPQPSSIPIQNCAPGGTSLLDHNALRASPAFVDCFEGHAGAPIHTIHPDLTRYASYGEKVGSKENRWAPFSSEMDWKIAQWAKLQGPSATAFNELLEIGGLCSMLGLLYKNSKELNQLIDKSLPRKRPTFECREIEVEGEVLEYFSCDVLECIRELYGNPEHAQYLAFVPERHYSDANRTMRLYHEIYTGRWWWSTQKVLESENPGATIIPILLSSDKTQITLFRNKSVYSVYLTIGNLPKSIRHKPSHQGQILLA</sequence>
<dbReference type="InterPro" id="IPR041078">
    <property type="entry name" value="Plavaka"/>
</dbReference>
<evidence type="ECO:0000313" key="1">
    <source>
        <dbReference type="EMBL" id="KAG5166212.1"/>
    </source>
</evidence>